<keyword evidence="2" id="KW-1185">Reference proteome</keyword>
<dbReference type="WBParaSite" id="GPUH_0000966101-mRNA-1">
    <property type="protein sequence ID" value="GPUH_0000966101-mRNA-1"/>
    <property type="gene ID" value="GPUH_0000966101"/>
</dbReference>
<dbReference type="EMBL" id="UYRT01032602">
    <property type="protein sequence ID" value="VDK75341.1"/>
    <property type="molecule type" value="Genomic_DNA"/>
</dbReference>
<dbReference type="AlphaFoldDB" id="A0A183DLQ9"/>
<name>A0A183DLQ9_9BILA</name>
<reference evidence="3" key="1">
    <citation type="submission" date="2016-06" db="UniProtKB">
        <authorList>
            <consortium name="WormBaseParasite"/>
        </authorList>
    </citation>
    <scope>IDENTIFICATION</scope>
</reference>
<gene>
    <name evidence="1" type="ORF">GPUH_LOCUS9650</name>
</gene>
<evidence type="ECO:0000313" key="2">
    <source>
        <dbReference type="Proteomes" id="UP000271098"/>
    </source>
</evidence>
<organism evidence="3">
    <name type="scientific">Gongylonema pulchrum</name>
    <dbReference type="NCBI Taxonomy" id="637853"/>
    <lineage>
        <taxon>Eukaryota</taxon>
        <taxon>Metazoa</taxon>
        <taxon>Ecdysozoa</taxon>
        <taxon>Nematoda</taxon>
        <taxon>Chromadorea</taxon>
        <taxon>Rhabditida</taxon>
        <taxon>Spirurina</taxon>
        <taxon>Spiruromorpha</taxon>
        <taxon>Spiruroidea</taxon>
        <taxon>Gongylonematidae</taxon>
        <taxon>Gongylonema</taxon>
    </lineage>
</organism>
<evidence type="ECO:0000313" key="3">
    <source>
        <dbReference type="WBParaSite" id="GPUH_0000966101-mRNA-1"/>
    </source>
</evidence>
<accession>A0A183DLQ9</accession>
<dbReference type="Proteomes" id="UP000271098">
    <property type="component" value="Unassembled WGS sequence"/>
</dbReference>
<evidence type="ECO:0000313" key="1">
    <source>
        <dbReference type="EMBL" id="VDK75341.1"/>
    </source>
</evidence>
<protein>
    <submittedName>
        <fullName evidence="3">Secreted protein</fullName>
    </submittedName>
</protein>
<sequence length="99" mass="11101">MRTMCCPVHCGGDDGGDGALQLSYFFRESLYLLYWVQCVNLFSNSNPSFGMRVDYGYPEVHQDGTHSYSAHVVPYLPPLLLSLLLLKYMSNSVDAVLTN</sequence>
<proteinExistence type="predicted"/>
<reference evidence="1 2" key="2">
    <citation type="submission" date="2018-11" db="EMBL/GenBank/DDBJ databases">
        <authorList>
            <consortium name="Pathogen Informatics"/>
        </authorList>
    </citation>
    <scope>NUCLEOTIDE SEQUENCE [LARGE SCALE GENOMIC DNA]</scope>
</reference>